<keyword evidence="4" id="KW-1185">Reference proteome</keyword>
<protein>
    <recommendedName>
        <fullName evidence="5">Secreted protein</fullName>
    </recommendedName>
</protein>
<dbReference type="GeneID" id="18930738"/>
<evidence type="ECO:0008006" key="5">
    <source>
        <dbReference type="Google" id="ProtNLM"/>
    </source>
</evidence>
<evidence type="ECO:0000256" key="1">
    <source>
        <dbReference type="SAM" id="MobiDB-lite"/>
    </source>
</evidence>
<name>F4S198_MELLP</name>
<dbReference type="InParanoid" id="F4S198"/>
<evidence type="ECO:0000313" key="3">
    <source>
        <dbReference type="EMBL" id="EGG01600.1"/>
    </source>
</evidence>
<feature type="compositionally biased region" description="Low complexity" evidence="1">
    <location>
        <begin position="200"/>
        <end position="228"/>
    </location>
</feature>
<dbReference type="Proteomes" id="UP000001072">
    <property type="component" value="Unassembled WGS sequence"/>
</dbReference>
<evidence type="ECO:0000256" key="2">
    <source>
        <dbReference type="SAM" id="SignalP"/>
    </source>
</evidence>
<evidence type="ECO:0000313" key="4">
    <source>
        <dbReference type="Proteomes" id="UP000001072"/>
    </source>
</evidence>
<proteinExistence type="predicted"/>
<dbReference type="AlphaFoldDB" id="F4S198"/>
<accession>F4S198</accession>
<feature type="region of interest" description="Disordered" evidence="1">
    <location>
        <begin position="179"/>
        <end position="228"/>
    </location>
</feature>
<keyword evidence="2" id="KW-0732">Signal</keyword>
<feature type="chain" id="PRO_5003321917" description="Secreted protein" evidence="2">
    <location>
        <begin position="19"/>
        <end position="228"/>
    </location>
</feature>
<reference evidence="4" key="1">
    <citation type="journal article" date="2011" name="Proc. Natl. Acad. Sci. U.S.A.">
        <title>Obligate biotrophy features unraveled by the genomic analysis of rust fungi.</title>
        <authorList>
            <person name="Duplessis S."/>
            <person name="Cuomo C.A."/>
            <person name="Lin Y.-C."/>
            <person name="Aerts A."/>
            <person name="Tisserant E."/>
            <person name="Veneault-Fourrey C."/>
            <person name="Joly D.L."/>
            <person name="Hacquard S."/>
            <person name="Amselem J."/>
            <person name="Cantarel B.L."/>
            <person name="Chiu R."/>
            <person name="Coutinho P.M."/>
            <person name="Feau N."/>
            <person name="Field M."/>
            <person name="Frey P."/>
            <person name="Gelhaye E."/>
            <person name="Goldberg J."/>
            <person name="Grabherr M.G."/>
            <person name="Kodira C.D."/>
            <person name="Kohler A."/>
            <person name="Kuees U."/>
            <person name="Lindquist E.A."/>
            <person name="Lucas S.M."/>
            <person name="Mago R."/>
            <person name="Mauceli E."/>
            <person name="Morin E."/>
            <person name="Murat C."/>
            <person name="Pangilinan J.L."/>
            <person name="Park R."/>
            <person name="Pearson M."/>
            <person name="Quesneville H."/>
            <person name="Rouhier N."/>
            <person name="Sakthikumar S."/>
            <person name="Salamov A.A."/>
            <person name="Schmutz J."/>
            <person name="Selles B."/>
            <person name="Shapiro H."/>
            <person name="Tanguay P."/>
            <person name="Tuskan G.A."/>
            <person name="Henrissat B."/>
            <person name="Van de Peer Y."/>
            <person name="Rouze P."/>
            <person name="Ellis J.G."/>
            <person name="Dodds P.N."/>
            <person name="Schein J.E."/>
            <person name="Zhong S."/>
            <person name="Hamelin R.C."/>
            <person name="Grigoriev I.V."/>
            <person name="Szabo L.J."/>
            <person name="Martin F."/>
        </authorList>
    </citation>
    <scope>NUCLEOTIDE SEQUENCE [LARGE SCALE GENOMIC DNA]</scope>
    <source>
        <strain evidence="4">98AG31 / pathotype 3-4-7</strain>
    </source>
</reference>
<organism evidence="4">
    <name type="scientific">Melampsora larici-populina (strain 98AG31 / pathotype 3-4-7)</name>
    <name type="common">Poplar leaf rust fungus</name>
    <dbReference type="NCBI Taxonomy" id="747676"/>
    <lineage>
        <taxon>Eukaryota</taxon>
        <taxon>Fungi</taxon>
        <taxon>Dikarya</taxon>
        <taxon>Basidiomycota</taxon>
        <taxon>Pucciniomycotina</taxon>
        <taxon>Pucciniomycetes</taxon>
        <taxon>Pucciniales</taxon>
        <taxon>Melampsoraceae</taxon>
        <taxon>Melampsora</taxon>
    </lineage>
</organism>
<dbReference type="RefSeq" id="XP_007415191.1">
    <property type="nucleotide sequence ID" value="XM_007415129.1"/>
</dbReference>
<sequence>MLSSLFVAVGLCIGGLSAKSIDYNTHATRATHHDHELRVLVSRALAANVSSAPICTPAPPPPTGDPKLEPQLTLVPGIRSADCISALSGFLKKKNGNWIVQINPTNVKSCGSCKVRLNTTDSGPLWIPLPIVQYGMGDNLDGGLAKLLTTCPAHAGTIVIAGGSATGGGIVVTVSKGSGKSNCGPLGPPHDDELPMGPGPKTTDPSATKPPSTAAAPKTSATNSTGKP</sequence>
<dbReference type="EMBL" id="GL883137">
    <property type="protein sequence ID" value="EGG01600.1"/>
    <property type="molecule type" value="Genomic_DNA"/>
</dbReference>
<dbReference type="HOGENOM" id="CLU_1215016_0_0_1"/>
<dbReference type="OrthoDB" id="2507011at2759"/>
<feature type="signal peptide" evidence="2">
    <location>
        <begin position="1"/>
        <end position="18"/>
    </location>
</feature>
<dbReference type="KEGG" id="mlr:MELLADRAFT_66960"/>
<gene>
    <name evidence="3" type="ORF">MELLADRAFT_66960</name>
</gene>
<dbReference type="VEuPathDB" id="FungiDB:MELLADRAFT_66960"/>